<protein>
    <submittedName>
        <fullName evidence="1">Uncharacterized protein</fullName>
    </submittedName>
</protein>
<dbReference type="AlphaFoldDB" id="A0A0K2UPI1"/>
<feature type="non-terminal residue" evidence="1">
    <location>
        <position position="1"/>
    </location>
</feature>
<reference evidence="1" key="1">
    <citation type="submission" date="2014-05" db="EMBL/GenBank/DDBJ databases">
        <authorList>
            <person name="Chronopoulou M."/>
        </authorList>
    </citation>
    <scope>NUCLEOTIDE SEQUENCE</scope>
    <source>
        <tissue evidence="1">Whole organism</tissue>
    </source>
</reference>
<name>A0A0K2UPI1_LEPSM</name>
<dbReference type="EMBL" id="HACA01022818">
    <property type="protein sequence ID" value="CDW40179.1"/>
    <property type="molecule type" value="Transcribed_RNA"/>
</dbReference>
<proteinExistence type="predicted"/>
<evidence type="ECO:0000313" key="1">
    <source>
        <dbReference type="EMBL" id="CDW40179.1"/>
    </source>
</evidence>
<accession>A0A0K2UPI1</accession>
<organism evidence="1">
    <name type="scientific">Lepeophtheirus salmonis</name>
    <name type="common">Salmon louse</name>
    <name type="synonym">Caligus salmonis</name>
    <dbReference type="NCBI Taxonomy" id="72036"/>
    <lineage>
        <taxon>Eukaryota</taxon>
        <taxon>Metazoa</taxon>
        <taxon>Ecdysozoa</taxon>
        <taxon>Arthropoda</taxon>
        <taxon>Crustacea</taxon>
        <taxon>Multicrustacea</taxon>
        <taxon>Hexanauplia</taxon>
        <taxon>Copepoda</taxon>
        <taxon>Siphonostomatoida</taxon>
        <taxon>Caligidae</taxon>
        <taxon>Lepeophtheirus</taxon>
    </lineage>
</organism>
<sequence length="81" mass="8532">NGRTLNGDGLSNVESEPPKEIDRTFLGFLDGLDVTGEAGGDLVLTACFLFLEDLDGEVDIEATKRLISSSSSCSITPEVPS</sequence>